<dbReference type="EMBL" id="SMGI01000002">
    <property type="protein sequence ID" value="TCK67432.1"/>
    <property type="molecule type" value="Genomic_DNA"/>
</dbReference>
<proteinExistence type="predicted"/>
<gene>
    <name evidence="2" type="ORF">DFQ05_1208</name>
</gene>
<dbReference type="PANTHER" id="PTHR46361:SF3">
    <property type="entry name" value="ELECTRON CARRIER_ PROTEIN DISULFIDE OXIDOREDUCTASE"/>
    <property type="match status" value="1"/>
</dbReference>
<dbReference type="RefSeq" id="WP_132704489.1">
    <property type="nucleotide sequence ID" value="NZ_SMGI01000002.1"/>
</dbReference>
<reference evidence="2 3" key="1">
    <citation type="journal article" date="2015" name="Stand. Genomic Sci.">
        <title>Genomic Encyclopedia of Bacterial and Archaeal Type Strains, Phase III: the genomes of soil and plant-associated and newly described type strains.</title>
        <authorList>
            <person name="Whitman W.B."/>
            <person name="Woyke T."/>
            <person name="Klenk H.P."/>
            <person name="Zhou Y."/>
            <person name="Lilburn T.G."/>
            <person name="Beck B.J."/>
            <person name="De Vos P."/>
            <person name="Vandamme P."/>
            <person name="Eisen J.A."/>
            <person name="Garrity G."/>
            <person name="Hugenholtz P."/>
            <person name="Kyrpides N.C."/>
        </authorList>
    </citation>
    <scope>NUCLEOTIDE SEQUENCE [LARGE SCALE GENOMIC DNA]</scope>
    <source>
        <strain evidence="2 3">CECT 8445</strain>
    </source>
</reference>
<keyword evidence="3" id="KW-1185">Reference proteome</keyword>
<evidence type="ECO:0000313" key="3">
    <source>
        <dbReference type="Proteomes" id="UP000295714"/>
    </source>
</evidence>
<evidence type="ECO:0000259" key="1">
    <source>
        <dbReference type="Pfam" id="PF04784"/>
    </source>
</evidence>
<dbReference type="AlphaFoldDB" id="A0A4R1KQY7"/>
<evidence type="ECO:0000313" key="2">
    <source>
        <dbReference type="EMBL" id="TCK67432.1"/>
    </source>
</evidence>
<comment type="caution">
    <text evidence="2">The sequence shown here is derived from an EMBL/GenBank/DDBJ whole genome shotgun (WGS) entry which is preliminary data.</text>
</comment>
<feature type="domain" description="DUF547" evidence="1">
    <location>
        <begin position="135"/>
        <end position="239"/>
    </location>
</feature>
<dbReference type="Pfam" id="PF04784">
    <property type="entry name" value="DUF547"/>
    <property type="match status" value="1"/>
</dbReference>
<sequence length="300" mass="34867">MKQFSLLVLLILTTACGISKKAIEKTEETKKVENEIEIKKDIEVVNKEDIAVENIDPRVVQKDTIIVVETSELPLPPKPPKSTNNSKNSFDVRLNNILQNYVSENGEVNYSEIKNDRTDLDIYIDYISENLPEDSWSKNEKLAYWINAYNALTIDLILRNYPIKSIKDIKDPWDQRFWKFGEKWINLNQIEHEILRKMDEPRIHFAIVCASFSCPKLQNKAFTASNLDTQLTNATKEFLADKNRNIISADKLQLSKIFKWFAKDFKTDGNLIDFLNKYTEVEISSGAKKSFLDYNWDLND</sequence>
<accession>A0A4R1KQY7</accession>
<dbReference type="PANTHER" id="PTHR46361">
    <property type="entry name" value="ELECTRON CARRIER/ PROTEIN DISULFIDE OXIDOREDUCTASE"/>
    <property type="match status" value="1"/>
</dbReference>
<dbReference type="OrthoDB" id="526867at2"/>
<dbReference type="InterPro" id="IPR006869">
    <property type="entry name" value="DUF547"/>
</dbReference>
<dbReference type="Proteomes" id="UP000295714">
    <property type="component" value="Unassembled WGS sequence"/>
</dbReference>
<protein>
    <submittedName>
        <fullName evidence="2">Uncharacterized protein DUF547</fullName>
    </submittedName>
</protein>
<dbReference type="PROSITE" id="PS51257">
    <property type="entry name" value="PROKAR_LIPOPROTEIN"/>
    <property type="match status" value="1"/>
</dbReference>
<organism evidence="2 3">
    <name type="scientific">Winogradskyella wandonensis</name>
    <dbReference type="NCBI Taxonomy" id="1442586"/>
    <lineage>
        <taxon>Bacteria</taxon>
        <taxon>Pseudomonadati</taxon>
        <taxon>Bacteroidota</taxon>
        <taxon>Flavobacteriia</taxon>
        <taxon>Flavobacteriales</taxon>
        <taxon>Flavobacteriaceae</taxon>
        <taxon>Winogradskyella</taxon>
    </lineage>
</organism>
<name>A0A4R1KQY7_9FLAO</name>